<keyword evidence="3" id="KW-1185">Reference proteome</keyword>
<feature type="region of interest" description="Disordered" evidence="1">
    <location>
        <begin position="57"/>
        <end position="85"/>
    </location>
</feature>
<sequence length="137" mass="15301">MKVIKQYKALSIPRRRYSTYSNSGHFNTTYHVRPESQLSTNESLPSLESVPNTVISTNHSYNESVPNTVPSTSHSYNESVPNTVPSTSHSYNFSGYSTITQSQLEADDSLLSLDSDTIVSVKTKHNNERSIRSDLTI</sequence>
<organism evidence="2 3">
    <name type="scientific">Pieris brassicae</name>
    <name type="common">White butterfly</name>
    <name type="synonym">Large white butterfly</name>
    <dbReference type="NCBI Taxonomy" id="7116"/>
    <lineage>
        <taxon>Eukaryota</taxon>
        <taxon>Metazoa</taxon>
        <taxon>Ecdysozoa</taxon>
        <taxon>Arthropoda</taxon>
        <taxon>Hexapoda</taxon>
        <taxon>Insecta</taxon>
        <taxon>Pterygota</taxon>
        <taxon>Neoptera</taxon>
        <taxon>Endopterygota</taxon>
        <taxon>Lepidoptera</taxon>
        <taxon>Glossata</taxon>
        <taxon>Ditrysia</taxon>
        <taxon>Papilionoidea</taxon>
        <taxon>Pieridae</taxon>
        <taxon>Pierinae</taxon>
        <taxon>Pieris</taxon>
    </lineage>
</organism>
<dbReference type="Proteomes" id="UP001152562">
    <property type="component" value="Unassembled WGS sequence"/>
</dbReference>
<dbReference type="EMBL" id="CALOZG010000001">
    <property type="protein sequence ID" value="CAH3875309.1"/>
    <property type="molecule type" value="Genomic_DNA"/>
</dbReference>
<reference evidence="2" key="1">
    <citation type="submission" date="2022-05" db="EMBL/GenBank/DDBJ databases">
        <authorList>
            <person name="Okamura Y."/>
        </authorList>
    </citation>
    <scope>NUCLEOTIDE SEQUENCE</scope>
</reference>
<accession>A0A9P0SQH6</accession>
<proteinExistence type="predicted"/>
<gene>
    <name evidence="2" type="ORF">PIBRA_LOCUS605</name>
</gene>
<evidence type="ECO:0000256" key="1">
    <source>
        <dbReference type="SAM" id="MobiDB-lite"/>
    </source>
</evidence>
<protein>
    <submittedName>
        <fullName evidence="2">Uncharacterized protein</fullName>
    </submittedName>
</protein>
<evidence type="ECO:0000313" key="3">
    <source>
        <dbReference type="Proteomes" id="UP001152562"/>
    </source>
</evidence>
<name>A0A9P0SQH6_PIEBR</name>
<dbReference type="AlphaFoldDB" id="A0A9P0SQH6"/>
<evidence type="ECO:0000313" key="2">
    <source>
        <dbReference type="EMBL" id="CAH3875309.1"/>
    </source>
</evidence>
<comment type="caution">
    <text evidence="2">The sequence shown here is derived from an EMBL/GenBank/DDBJ whole genome shotgun (WGS) entry which is preliminary data.</text>
</comment>